<dbReference type="AlphaFoldDB" id="V6LZE8"/>
<evidence type="ECO:0000313" key="3">
    <source>
        <dbReference type="Proteomes" id="UP000018208"/>
    </source>
</evidence>
<dbReference type="EMBL" id="AUWU02000005">
    <property type="protein sequence ID" value="KAH0572753.1"/>
    <property type="molecule type" value="Genomic_DNA"/>
</dbReference>
<accession>V6LZE8</accession>
<dbReference type="EMBL" id="KI545956">
    <property type="protein sequence ID" value="EST49126.1"/>
    <property type="molecule type" value="Genomic_DNA"/>
</dbReference>
<proteinExistence type="predicted"/>
<sequence length="67" mass="7865">MKKVIRSSVKLMKISIQLSQQADAMRPIASDSDFIDLFENENFSFKNDLQVIDFDRVRPILIKQYTK</sequence>
<protein>
    <submittedName>
        <fullName evidence="1">Uncharacterized protein</fullName>
    </submittedName>
</protein>
<dbReference type="Proteomes" id="UP000018208">
    <property type="component" value="Unassembled WGS sequence"/>
</dbReference>
<reference evidence="2" key="2">
    <citation type="submission" date="2020-12" db="EMBL/GenBank/DDBJ databases">
        <title>New Spironucleus salmonicida genome in near-complete chromosomes.</title>
        <authorList>
            <person name="Xu F."/>
            <person name="Kurt Z."/>
            <person name="Jimenez-Gonzalez A."/>
            <person name="Astvaldsson A."/>
            <person name="Andersson J.O."/>
            <person name="Svard S.G."/>
        </authorList>
    </citation>
    <scope>NUCLEOTIDE SEQUENCE</scope>
    <source>
        <strain evidence="2">ATCC 50377</strain>
    </source>
</reference>
<gene>
    <name evidence="1" type="ORF">SS50377_10612</name>
    <name evidence="2" type="ORF">SS50377_24866</name>
</gene>
<evidence type="ECO:0000313" key="1">
    <source>
        <dbReference type="EMBL" id="EST49126.1"/>
    </source>
</evidence>
<name>V6LZE8_9EUKA</name>
<dbReference type="VEuPathDB" id="GiardiaDB:SS50377_24866"/>
<organism evidence="1">
    <name type="scientific">Spironucleus salmonicida</name>
    <dbReference type="NCBI Taxonomy" id="348837"/>
    <lineage>
        <taxon>Eukaryota</taxon>
        <taxon>Metamonada</taxon>
        <taxon>Diplomonadida</taxon>
        <taxon>Hexamitidae</taxon>
        <taxon>Hexamitinae</taxon>
        <taxon>Spironucleus</taxon>
    </lineage>
</organism>
<keyword evidence="3" id="KW-1185">Reference proteome</keyword>
<reference evidence="1 2" key="1">
    <citation type="journal article" date="2014" name="PLoS Genet.">
        <title>The Genome of Spironucleus salmonicida Highlights a Fish Pathogen Adapted to Fluctuating Environments.</title>
        <authorList>
            <person name="Xu F."/>
            <person name="Jerlstrom-Hultqvist J."/>
            <person name="Einarsson E."/>
            <person name="Astvaldsson A."/>
            <person name="Svard S.G."/>
            <person name="Andersson J.O."/>
        </authorList>
    </citation>
    <scope>NUCLEOTIDE SEQUENCE</scope>
    <source>
        <strain evidence="2">ATCC 50377</strain>
    </source>
</reference>
<evidence type="ECO:0000313" key="2">
    <source>
        <dbReference type="EMBL" id="KAH0572753.1"/>
    </source>
</evidence>